<proteinExistence type="predicted"/>
<name>A0A3N1CSP9_9ACTN</name>
<accession>A0A3N1CSP9</accession>
<dbReference type="InterPro" id="IPR050446">
    <property type="entry name" value="FAD-oxidoreductase/Apoptosis"/>
</dbReference>
<gene>
    <name evidence="7" type="ORF">EDD29_1205</name>
</gene>
<reference evidence="7 8" key="1">
    <citation type="submission" date="2018-11" db="EMBL/GenBank/DDBJ databases">
        <title>Sequencing the genomes of 1000 actinobacteria strains.</title>
        <authorList>
            <person name="Klenk H.-P."/>
        </authorList>
    </citation>
    <scope>NUCLEOTIDE SEQUENCE [LARGE SCALE GENOMIC DNA]</scope>
    <source>
        <strain evidence="7 8">DSM 44254</strain>
    </source>
</reference>
<dbReference type="GO" id="GO:0005737">
    <property type="term" value="C:cytoplasm"/>
    <property type="evidence" value="ECO:0007669"/>
    <property type="project" value="TreeGrafter"/>
</dbReference>
<evidence type="ECO:0000259" key="5">
    <source>
        <dbReference type="Pfam" id="PF07992"/>
    </source>
</evidence>
<dbReference type="InterPro" id="IPR036188">
    <property type="entry name" value="FAD/NAD-bd_sf"/>
</dbReference>
<dbReference type="AlphaFoldDB" id="A0A3N1CSP9"/>
<dbReference type="Gene3D" id="3.50.50.60">
    <property type="entry name" value="FAD/NAD(P)-binding domain"/>
    <property type="match status" value="2"/>
</dbReference>
<keyword evidence="3" id="KW-0274">FAD</keyword>
<dbReference type="GO" id="GO:0016651">
    <property type="term" value="F:oxidoreductase activity, acting on NAD(P)H"/>
    <property type="evidence" value="ECO:0007669"/>
    <property type="project" value="TreeGrafter"/>
</dbReference>
<dbReference type="EMBL" id="RJKE01000001">
    <property type="protein sequence ID" value="ROO83698.1"/>
    <property type="molecule type" value="Genomic_DNA"/>
</dbReference>
<dbReference type="InterPro" id="IPR016156">
    <property type="entry name" value="FAD/NAD-linked_Rdtase_dimer_sf"/>
</dbReference>
<dbReference type="Pfam" id="PF14759">
    <property type="entry name" value="Reductase_C"/>
    <property type="match status" value="1"/>
</dbReference>
<protein>
    <submittedName>
        <fullName evidence="7">3-phenylpropionate/trans-cinnamate dioxygenase ferredoxin reductase subunit</fullName>
    </submittedName>
</protein>
<evidence type="ECO:0000256" key="1">
    <source>
        <dbReference type="ARBA" id="ARBA00001974"/>
    </source>
</evidence>
<dbReference type="InterPro" id="IPR023753">
    <property type="entry name" value="FAD/NAD-binding_dom"/>
</dbReference>
<comment type="cofactor">
    <cofactor evidence="1">
        <name>FAD</name>
        <dbReference type="ChEBI" id="CHEBI:57692"/>
    </cofactor>
</comment>
<organism evidence="7 8">
    <name type="scientific">Actinocorallia herbida</name>
    <dbReference type="NCBI Taxonomy" id="58109"/>
    <lineage>
        <taxon>Bacteria</taxon>
        <taxon>Bacillati</taxon>
        <taxon>Actinomycetota</taxon>
        <taxon>Actinomycetes</taxon>
        <taxon>Streptosporangiales</taxon>
        <taxon>Thermomonosporaceae</taxon>
        <taxon>Actinocorallia</taxon>
    </lineage>
</organism>
<dbReference type="GO" id="GO:0051213">
    <property type="term" value="F:dioxygenase activity"/>
    <property type="evidence" value="ECO:0007669"/>
    <property type="project" value="UniProtKB-KW"/>
</dbReference>
<evidence type="ECO:0000313" key="8">
    <source>
        <dbReference type="Proteomes" id="UP000272400"/>
    </source>
</evidence>
<keyword evidence="7" id="KW-0223">Dioxygenase</keyword>
<dbReference type="Proteomes" id="UP000272400">
    <property type="component" value="Unassembled WGS sequence"/>
</dbReference>
<dbReference type="SUPFAM" id="SSF55424">
    <property type="entry name" value="FAD/NAD-linked reductases, dimerisation (C-terminal) domain"/>
    <property type="match status" value="1"/>
</dbReference>
<dbReference type="PRINTS" id="PR00368">
    <property type="entry name" value="FADPNR"/>
</dbReference>
<keyword evidence="4" id="KW-0560">Oxidoreductase</keyword>
<dbReference type="Pfam" id="PF07992">
    <property type="entry name" value="Pyr_redox_2"/>
    <property type="match status" value="1"/>
</dbReference>
<dbReference type="SUPFAM" id="SSF51905">
    <property type="entry name" value="FAD/NAD(P)-binding domain"/>
    <property type="match status" value="2"/>
</dbReference>
<evidence type="ECO:0000256" key="3">
    <source>
        <dbReference type="ARBA" id="ARBA00022827"/>
    </source>
</evidence>
<keyword evidence="2" id="KW-0285">Flavoprotein</keyword>
<evidence type="ECO:0000256" key="2">
    <source>
        <dbReference type="ARBA" id="ARBA00022630"/>
    </source>
</evidence>
<dbReference type="PANTHER" id="PTHR43557:SF2">
    <property type="entry name" value="RIESKE DOMAIN-CONTAINING PROTEIN-RELATED"/>
    <property type="match status" value="1"/>
</dbReference>
<dbReference type="InterPro" id="IPR028202">
    <property type="entry name" value="Reductase_C"/>
</dbReference>
<evidence type="ECO:0000313" key="7">
    <source>
        <dbReference type="EMBL" id="ROO83698.1"/>
    </source>
</evidence>
<feature type="domain" description="FAD/NAD(P)-binding" evidence="5">
    <location>
        <begin position="1"/>
        <end position="297"/>
    </location>
</feature>
<comment type="caution">
    <text evidence="7">The sequence shown here is derived from an EMBL/GenBank/DDBJ whole genome shotgun (WGS) entry which is preliminary data.</text>
</comment>
<feature type="domain" description="Reductase C-terminal" evidence="6">
    <location>
        <begin position="316"/>
        <end position="401"/>
    </location>
</feature>
<dbReference type="PANTHER" id="PTHR43557">
    <property type="entry name" value="APOPTOSIS-INDUCING FACTOR 1"/>
    <property type="match status" value="1"/>
</dbReference>
<dbReference type="Gene3D" id="3.30.390.30">
    <property type="match status" value="1"/>
</dbReference>
<evidence type="ECO:0000259" key="6">
    <source>
        <dbReference type="Pfam" id="PF14759"/>
    </source>
</evidence>
<sequence length="401" mass="42836">MIVGAGLAGAKAAETLRAEGFDGRIVLIGRENERPYERPPLSKEVLLGKKDDDSVYVHEAGWYAEHDVELREGVEAQALDLAERRVGLSDGSSVEYTRLLLAMGATPRRLRVPGANLEGVSTLRTRADSLALRARISGGGLRVAIVGGGWIGLEVAAAARTYGNEVTVLEAEATPLHVPLGPEVGALFADLHRAHGVEIRCGEGLFALRGEGSVDHVTTSLGHEIPADLVLMGVGAVPEDSLARAAGLKCENGVLVDSSLRTDDPDVYAAGDVASAYHPLYRRHLRVEHWANALNAGPAAARSMLGQDVTYDRVPYFFSDQYDLGMEFSGYATPGAYDKVVFRGDPASGEYIAFWLSQGAVVAAMNANIWDVTDPLQSLIRSGKKVEESRLTDPAVPLADL</sequence>
<evidence type="ECO:0000256" key="4">
    <source>
        <dbReference type="ARBA" id="ARBA00023002"/>
    </source>
</evidence>
<keyword evidence="8" id="KW-1185">Reference proteome</keyword>